<sequence>MQRKEKSSVHIVEFPLIATPSDIKEIEVRFSFLRQLYNAALAELFKRNIKLNDDAEFQALLTQYRDRKSAKDEKALKPLSKQLSEKTKEYGLTEASIQSFTTANKNACCFSNHLDAHTTQAIATRAFKAFSEWKFKGKGKPRFKSWVRGIHSAEGKAKSCLMIVIGDDNKPTRFKWKGLEIPVKLSKKDNQGYEAAALELIGKGEWKFCRILSRTVRGKIKVYLQVLLSGESYQKQSHLDRIKQNKGKRTGVDMAPSGFAAVSESDAILSPLGAEIQQIKSQIARLQRQNSRRLRLANPANYSAKTKRKGRKSLTVFKVKKGARNWIKTNAYLNTQAEIKELHRQMVARRKQEHDRLANDIISLGNIVMAETLSYKAWQKRFGRSVGAFAPGQFVSTLRRKAENAGGRMVDINTWKAKLSQYDHVLDEYHKKKLSERVHYLGGELPVQRDLYSAFLAMCVCEKEHIVSLTTAQAAWSGVRHSLDAAVIRVNQTAISRSLPTSFGLRELIPYLQSERLAVKATEPLL</sequence>
<protein>
    <recommendedName>
        <fullName evidence="3">Transposase</fullName>
    </recommendedName>
</protein>
<dbReference type="RefSeq" id="WP_187027169.1">
    <property type="nucleotide sequence ID" value="NZ_JACRUP010000023.1"/>
</dbReference>
<organism evidence="1 2">
    <name type="scientific">Vibrio metschnikovii</name>
    <dbReference type="NCBI Taxonomy" id="28172"/>
    <lineage>
        <taxon>Bacteria</taxon>
        <taxon>Pseudomonadati</taxon>
        <taxon>Pseudomonadota</taxon>
        <taxon>Gammaproteobacteria</taxon>
        <taxon>Vibrionales</taxon>
        <taxon>Vibrionaceae</taxon>
        <taxon>Vibrio</taxon>
    </lineage>
</organism>
<dbReference type="Proteomes" id="UP000615796">
    <property type="component" value="Unassembled WGS sequence"/>
</dbReference>
<dbReference type="EMBL" id="JACRUP010000023">
    <property type="protein sequence ID" value="MBC5853022.1"/>
    <property type="molecule type" value="Genomic_DNA"/>
</dbReference>
<comment type="caution">
    <text evidence="1">The sequence shown here is derived from an EMBL/GenBank/DDBJ whole genome shotgun (WGS) entry which is preliminary data.</text>
</comment>
<accession>A0A9X0UJ19</accession>
<reference evidence="1" key="1">
    <citation type="submission" date="2020-08" db="EMBL/GenBank/DDBJ databases">
        <title>Genome Sequencing and Pan-Genome Analysis of Migratory bird Vibrio Strains, Inner Mongolia.</title>
        <authorList>
            <person name="Zheng L."/>
        </authorList>
    </citation>
    <scope>NUCLEOTIDE SEQUENCE</scope>
    <source>
        <strain evidence="1">M13F</strain>
    </source>
</reference>
<proteinExistence type="predicted"/>
<gene>
    <name evidence="1" type="ORF">H8Q88_19280</name>
</gene>
<evidence type="ECO:0008006" key="3">
    <source>
        <dbReference type="Google" id="ProtNLM"/>
    </source>
</evidence>
<evidence type="ECO:0000313" key="2">
    <source>
        <dbReference type="Proteomes" id="UP000615796"/>
    </source>
</evidence>
<keyword evidence="2" id="KW-1185">Reference proteome</keyword>
<name>A0A9X0UJ19_VIBME</name>
<dbReference type="AlphaFoldDB" id="A0A9X0UJ19"/>
<evidence type="ECO:0000313" key="1">
    <source>
        <dbReference type="EMBL" id="MBC5853022.1"/>
    </source>
</evidence>